<dbReference type="Pfam" id="PF18916">
    <property type="entry name" value="Lycopene_cyc"/>
    <property type="match status" value="1"/>
</dbReference>
<proteinExistence type="predicted"/>
<evidence type="ECO:0000256" key="1">
    <source>
        <dbReference type="ARBA" id="ARBA00004141"/>
    </source>
</evidence>
<dbReference type="Proteomes" id="UP001596011">
    <property type="component" value="Unassembled WGS sequence"/>
</dbReference>
<keyword evidence="5 8" id="KW-1133">Transmembrane helix</keyword>
<accession>A0ABV9HDS6</accession>
<feature type="transmembrane region" description="Helical" evidence="8">
    <location>
        <begin position="6"/>
        <end position="25"/>
    </location>
</feature>
<protein>
    <submittedName>
        <fullName evidence="10">Lycopene cyclase domain-containing protein</fullName>
    </submittedName>
</protein>
<evidence type="ECO:0000256" key="2">
    <source>
        <dbReference type="ARBA" id="ARBA00004829"/>
    </source>
</evidence>
<keyword evidence="11" id="KW-1185">Reference proteome</keyword>
<feature type="domain" description="Lycopene cyclase" evidence="9">
    <location>
        <begin position="8"/>
        <end position="95"/>
    </location>
</feature>
<evidence type="ECO:0000256" key="6">
    <source>
        <dbReference type="ARBA" id="ARBA00023136"/>
    </source>
</evidence>
<keyword evidence="7" id="KW-0413">Isomerase</keyword>
<dbReference type="InterPro" id="IPR017825">
    <property type="entry name" value="Lycopene_cyclase_dom"/>
</dbReference>
<comment type="pathway">
    <text evidence="2">Carotenoid biosynthesis.</text>
</comment>
<comment type="subcellular location">
    <subcellularLocation>
        <location evidence="1">Membrane</location>
        <topology evidence="1">Multi-pass membrane protein</topology>
    </subcellularLocation>
</comment>
<evidence type="ECO:0000313" key="11">
    <source>
        <dbReference type="Proteomes" id="UP001596011"/>
    </source>
</evidence>
<dbReference type="RefSeq" id="WP_377134514.1">
    <property type="nucleotide sequence ID" value="NZ_JBHSFI010000003.1"/>
</dbReference>
<reference evidence="11" key="1">
    <citation type="journal article" date="2019" name="Int. J. Syst. Evol. Microbiol.">
        <title>The Global Catalogue of Microorganisms (GCM) 10K type strain sequencing project: providing services to taxonomists for standard genome sequencing and annotation.</title>
        <authorList>
            <consortium name="The Broad Institute Genomics Platform"/>
            <consortium name="The Broad Institute Genome Sequencing Center for Infectious Disease"/>
            <person name="Wu L."/>
            <person name="Ma J."/>
        </authorList>
    </citation>
    <scope>NUCLEOTIDE SEQUENCE [LARGE SCALE GENOMIC DNA]</scope>
    <source>
        <strain evidence="11">CCUG 42722</strain>
    </source>
</reference>
<organism evidence="10 11">
    <name type="scientific">Promicromonospora alba</name>
    <dbReference type="NCBI Taxonomy" id="1616110"/>
    <lineage>
        <taxon>Bacteria</taxon>
        <taxon>Bacillati</taxon>
        <taxon>Actinomycetota</taxon>
        <taxon>Actinomycetes</taxon>
        <taxon>Micrococcales</taxon>
        <taxon>Promicromonosporaceae</taxon>
        <taxon>Promicromonospora</taxon>
    </lineage>
</organism>
<evidence type="ECO:0000259" key="9">
    <source>
        <dbReference type="Pfam" id="PF18916"/>
    </source>
</evidence>
<evidence type="ECO:0000256" key="7">
    <source>
        <dbReference type="ARBA" id="ARBA00023235"/>
    </source>
</evidence>
<feature type="transmembrane region" description="Helical" evidence="8">
    <location>
        <begin position="82"/>
        <end position="100"/>
    </location>
</feature>
<dbReference type="NCBIfam" id="TIGR03462">
    <property type="entry name" value="CarR_dom_SF"/>
    <property type="match status" value="1"/>
</dbReference>
<evidence type="ECO:0000256" key="5">
    <source>
        <dbReference type="ARBA" id="ARBA00022989"/>
    </source>
</evidence>
<keyword evidence="6 8" id="KW-0472">Membrane</keyword>
<name>A0ABV9HDS6_9MICO</name>
<evidence type="ECO:0000313" key="10">
    <source>
        <dbReference type="EMBL" id="MFC4628433.1"/>
    </source>
</evidence>
<gene>
    <name evidence="10" type="ORF">ACFO6V_09340</name>
</gene>
<evidence type="ECO:0000256" key="8">
    <source>
        <dbReference type="SAM" id="Phobius"/>
    </source>
</evidence>
<sequence length="113" mass="12052">MTYLLLALAFLAFATAVALVARRVARRTGRPVAGWRALALAAGALLLLTAVFDNVMIASGLFTYADAQISGARIGLAPVEDFSYPLAAVILLPALWSLFGDRFGHKFGGRDDR</sequence>
<comment type="caution">
    <text evidence="10">The sequence shown here is derived from an EMBL/GenBank/DDBJ whole genome shotgun (WGS) entry which is preliminary data.</text>
</comment>
<evidence type="ECO:0000256" key="4">
    <source>
        <dbReference type="ARBA" id="ARBA00022746"/>
    </source>
</evidence>
<dbReference type="EMBL" id="JBHSFI010000003">
    <property type="protein sequence ID" value="MFC4628433.1"/>
    <property type="molecule type" value="Genomic_DNA"/>
</dbReference>
<keyword evidence="4" id="KW-0125">Carotenoid biosynthesis</keyword>
<feature type="transmembrane region" description="Helical" evidence="8">
    <location>
        <begin position="37"/>
        <end position="62"/>
    </location>
</feature>
<evidence type="ECO:0000256" key="3">
    <source>
        <dbReference type="ARBA" id="ARBA00022692"/>
    </source>
</evidence>
<keyword evidence="3 8" id="KW-0812">Transmembrane</keyword>